<name>A0ABV0QLC1_9TELE</name>
<protein>
    <recommendedName>
        <fullName evidence="2">Morc S5 domain-containing protein</fullName>
    </recommendedName>
</protein>
<evidence type="ECO:0000259" key="2">
    <source>
        <dbReference type="Pfam" id="PF17942"/>
    </source>
</evidence>
<dbReference type="PANTHER" id="PTHR23336:SF22">
    <property type="entry name" value="MORC FAMILY CW-TYPE ZINC FINGER PROTEIN 4"/>
    <property type="match status" value="1"/>
</dbReference>
<evidence type="ECO:0000313" key="4">
    <source>
        <dbReference type="Proteomes" id="UP001434883"/>
    </source>
</evidence>
<proteinExistence type="predicted"/>
<evidence type="ECO:0000256" key="1">
    <source>
        <dbReference type="SAM" id="Phobius"/>
    </source>
</evidence>
<keyword evidence="1" id="KW-0472">Membrane</keyword>
<feature type="non-terminal residue" evidence="3">
    <location>
        <position position="1"/>
    </location>
</feature>
<dbReference type="InterPro" id="IPR045261">
    <property type="entry name" value="MORC_ATPase"/>
</dbReference>
<dbReference type="Pfam" id="PF17942">
    <property type="entry name" value="Morc6_S5"/>
    <property type="match status" value="1"/>
</dbReference>
<dbReference type="Proteomes" id="UP001434883">
    <property type="component" value="Unassembled WGS sequence"/>
</dbReference>
<dbReference type="InterPro" id="IPR041006">
    <property type="entry name" value="Morc_S5"/>
</dbReference>
<evidence type="ECO:0000313" key="3">
    <source>
        <dbReference type="EMBL" id="MEQ2196616.1"/>
    </source>
</evidence>
<dbReference type="EMBL" id="JAHRIN010016968">
    <property type="protein sequence ID" value="MEQ2196616.1"/>
    <property type="molecule type" value="Genomic_DNA"/>
</dbReference>
<keyword evidence="1" id="KW-0812">Transmembrane</keyword>
<keyword evidence="1" id="KW-1133">Transmembrane helix</keyword>
<dbReference type="PANTHER" id="PTHR23336">
    <property type="entry name" value="ZINC FINGER CW-TYPE COILED-COIL DOMAIN PROTEIN 3"/>
    <property type="match status" value="1"/>
</dbReference>
<keyword evidence="4" id="KW-1185">Reference proteome</keyword>
<comment type="caution">
    <text evidence="3">The sequence shown here is derived from an EMBL/GenBank/DDBJ whole genome shotgun (WGS) entry which is preliminary data.</text>
</comment>
<sequence>DSTDFRLPEIHLEELKQGLRNSVSVRPEQNIPDMYYSLRVSSCWRYFRSSVLHFLILLPNVLVFTKIALCCFSLTGVRQKEKVKVTFGLNPKKKEHYGIMMYHKNRLIKAYEKVGCQLKASGQRVGIGVIGIIECNFLKPAHNKQDFEYTKEYRYIKSKSSVLDP</sequence>
<gene>
    <name evidence="3" type="ORF">XENOCAPTIV_005801</name>
</gene>
<feature type="transmembrane region" description="Helical" evidence="1">
    <location>
        <begin position="51"/>
        <end position="74"/>
    </location>
</feature>
<accession>A0ABV0QLC1</accession>
<feature type="domain" description="Morc S5" evidence="2">
    <location>
        <begin position="77"/>
        <end position="159"/>
    </location>
</feature>
<organism evidence="3 4">
    <name type="scientific">Xenoophorus captivus</name>
    <dbReference type="NCBI Taxonomy" id="1517983"/>
    <lineage>
        <taxon>Eukaryota</taxon>
        <taxon>Metazoa</taxon>
        <taxon>Chordata</taxon>
        <taxon>Craniata</taxon>
        <taxon>Vertebrata</taxon>
        <taxon>Euteleostomi</taxon>
        <taxon>Actinopterygii</taxon>
        <taxon>Neopterygii</taxon>
        <taxon>Teleostei</taxon>
        <taxon>Neoteleostei</taxon>
        <taxon>Acanthomorphata</taxon>
        <taxon>Ovalentaria</taxon>
        <taxon>Atherinomorphae</taxon>
        <taxon>Cyprinodontiformes</taxon>
        <taxon>Goodeidae</taxon>
        <taxon>Xenoophorus</taxon>
    </lineage>
</organism>
<reference evidence="3 4" key="1">
    <citation type="submission" date="2021-06" db="EMBL/GenBank/DDBJ databases">
        <authorList>
            <person name="Palmer J.M."/>
        </authorList>
    </citation>
    <scope>NUCLEOTIDE SEQUENCE [LARGE SCALE GENOMIC DNA]</scope>
    <source>
        <strain evidence="3 4">XC_2019</strain>
        <tissue evidence="3">Muscle</tissue>
    </source>
</reference>